<dbReference type="GO" id="GO:0006310">
    <property type="term" value="P:DNA recombination"/>
    <property type="evidence" value="ECO:0007669"/>
    <property type="project" value="UniProtKB-KW"/>
</dbReference>
<dbReference type="InterPro" id="IPR050090">
    <property type="entry name" value="Tyrosine_recombinase_XerCD"/>
</dbReference>
<protein>
    <recommendedName>
        <fullName evidence="3">Tyr recombinase domain-containing protein</fullName>
    </recommendedName>
</protein>
<dbReference type="PANTHER" id="PTHR30349:SF41">
    <property type="entry name" value="INTEGRASE_RECOMBINASE PROTEIN MJ0367-RELATED"/>
    <property type="match status" value="1"/>
</dbReference>
<dbReference type="PANTHER" id="PTHR30349">
    <property type="entry name" value="PHAGE INTEGRASE-RELATED"/>
    <property type="match status" value="1"/>
</dbReference>
<dbReference type="EMBL" id="BARS01001527">
    <property type="protein sequence ID" value="GAF73022.1"/>
    <property type="molecule type" value="Genomic_DNA"/>
</dbReference>
<dbReference type="InterPro" id="IPR013762">
    <property type="entry name" value="Integrase-like_cat_sf"/>
</dbReference>
<comment type="caution">
    <text evidence="4">The sequence shown here is derived from an EMBL/GenBank/DDBJ whole genome shotgun (WGS) entry which is preliminary data.</text>
</comment>
<evidence type="ECO:0000259" key="3">
    <source>
        <dbReference type="PROSITE" id="PS51898"/>
    </source>
</evidence>
<evidence type="ECO:0000256" key="1">
    <source>
        <dbReference type="ARBA" id="ARBA00023125"/>
    </source>
</evidence>
<dbReference type="PROSITE" id="PS51898">
    <property type="entry name" value="TYR_RECOMBINASE"/>
    <property type="match status" value="1"/>
</dbReference>
<dbReference type="GO" id="GO:0015074">
    <property type="term" value="P:DNA integration"/>
    <property type="evidence" value="ECO:0007669"/>
    <property type="project" value="InterPro"/>
</dbReference>
<feature type="domain" description="Tyr recombinase" evidence="3">
    <location>
        <begin position="14"/>
        <end position="182"/>
    </location>
</feature>
<sequence length="231" mass="26951">NRLFKWIKEFSENVEIPALSRGEVEGIVEKCNARDSAIIMFLFDSGARVGEALNVKISDLTENEKSLKVRIRVSKTKPRTINIPLAAKYVKLWLKKHPSKDNPDTYLFPINYDSIRIMLSRKGKAIGKHLYPHLLRHSSATYYANILRSPYKLDYRYGWIIGSDMSRRYIDRDGLEDEEVNELVDADETLTLKKEVEQLRKQFTDLKCLNKFLDLHWDKVIDEIGFGKKKE</sequence>
<gene>
    <name evidence="4" type="ORF">S01H1_02959</name>
</gene>
<evidence type="ECO:0000313" key="4">
    <source>
        <dbReference type="EMBL" id="GAF73022.1"/>
    </source>
</evidence>
<name>X0SAT5_9ZZZZ</name>
<proteinExistence type="predicted"/>
<dbReference type="Pfam" id="PF00589">
    <property type="entry name" value="Phage_integrase"/>
    <property type="match status" value="1"/>
</dbReference>
<feature type="non-terminal residue" evidence="4">
    <location>
        <position position="1"/>
    </location>
</feature>
<dbReference type="SUPFAM" id="SSF56349">
    <property type="entry name" value="DNA breaking-rejoining enzymes"/>
    <property type="match status" value="1"/>
</dbReference>
<organism evidence="4">
    <name type="scientific">marine sediment metagenome</name>
    <dbReference type="NCBI Taxonomy" id="412755"/>
    <lineage>
        <taxon>unclassified sequences</taxon>
        <taxon>metagenomes</taxon>
        <taxon>ecological metagenomes</taxon>
    </lineage>
</organism>
<dbReference type="Gene3D" id="1.10.443.10">
    <property type="entry name" value="Intergrase catalytic core"/>
    <property type="match status" value="1"/>
</dbReference>
<dbReference type="InterPro" id="IPR011010">
    <property type="entry name" value="DNA_brk_join_enz"/>
</dbReference>
<accession>X0SAT5</accession>
<dbReference type="GO" id="GO:0003677">
    <property type="term" value="F:DNA binding"/>
    <property type="evidence" value="ECO:0007669"/>
    <property type="project" value="UniProtKB-KW"/>
</dbReference>
<keyword evidence="2" id="KW-0233">DNA recombination</keyword>
<dbReference type="AlphaFoldDB" id="X0SAT5"/>
<reference evidence="4" key="1">
    <citation type="journal article" date="2014" name="Front. Microbiol.">
        <title>High frequency of phylogenetically diverse reductive dehalogenase-homologous genes in deep subseafloor sedimentary metagenomes.</title>
        <authorList>
            <person name="Kawai M."/>
            <person name="Futagami T."/>
            <person name="Toyoda A."/>
            <person name="Takaki Y."/>
            <person name="Nishi S."/>
            <person name="Hori S."/>
            <person name="Arai W."/>
            <person name="Tsubouchi T."/>
            <person name="Morono Y."/>
            <person name="Uchiyama I."/>
            <person name="Ito T."/>
            <person name="Fujiyama A."/>
            <person name="Inagaki F."/>
            <person name="Takami H."/>
        </authorList>
    </citation>
    <scope>NUCLEOTIDE SEQUENCE</scope>
    <source>
        <strain evidence="4">Expedition CK06-06</strain>
    </source>
</reference>
<dbReference type="InterPro" id="IPR002104">
    <property type="entry name" value="Integrase_catalytic"/>
</dbReference>
<evidence type="ECO:0000256" key="2">
    <source>
        <dbReference type="ARBA" id="ARBA00023172"/>
    </source>
</evidence>
<dbReference type="CDD" id="cd00397">
    <property type="entry name" value="DNA_BRE_C"/>
    <property type="match status" value="1"/>
</dbReference>
<keyword evidence="1" id="KW-0238">DNA-binding</keyword>